<dbReference type="AlphaFoldDB" id="A0A1I8EPS9"/>
<evidence type="ECO:0000256" key="11">
    <source>
        <dbReference type="RuleBase" id="RU004273"/>
    </source>
</evidence>
<evidence type="ECO:0000313" key="13">
    <source>
        <dbReference type="WBParaSite" id="maker-PairedContig_3599-snap-gene-0.6-mRNA-1"/>
    </source>
</evidence>
<evidence type="ECO:0000256" key="4">
    <source>
        <dbReference type="ARBA" id="ARBA00022801"/>
    </source>
</evidence>
<dbReference type="GO" id="GO:0097723">
    <property type="term" value="P:amoeboid sperm motility"/>
    <property type="evidence" value="ECO:0007669"/>
    <property type="project" value="UniProtKB-ARBA"/>
</dbReference>
<evidence type="ECO:0000256" key="10">
    <source>
        <dbReference type="ARBA" id="ARBA00054219"/>
    </source>
</evidence>
<evidence type="ECO:0000256" key="8">
    <source>
        <dbReference type="ARBA" id="ARBA00047761"/>
    </source>
</evidence>
<dbReference type="InterPro" id="IPR006186">
    <property type="entry name" value="Ser/Thr-sp_prot-phosphatase"/>
</dbReference>
<dbReference type="GO" id="GO:0031272">
    <property type="term" value="P:regulation of pseudopodium assembly"/>
    <property type="evidence" value="ECO:0007669"/>
    <property type="project" value="UniProtKB-ARBA"/>
</dbReference>
<dbReference type="PANTHER" id="PTHR11668:SF300">
    <property type="entry name" value="SERINE_THREONINE-PROTEIN PHOSPHATASE"/>
    <property type="match status" value="1"/>
</dbReference>
<organism evidence="13">
    <name type="scientific">Wuchereria bancrofti</name>
    <dbReference type="NCBI Taxonomy" id="6293"/>
    <lineage>
        <taxon>Eukaryota</taxon>
        <taxon>Metazoa</taxon>
        <taxon>Ecdysozoa</taxon>
        <taxon>Nematoda</taxon>
        <taxon>Chromadorea</taxon>
        <taxon>Rhabditida</taxon>
        <taxon>Spirurina</taxon>
        <taxon>Spiruromorpha</taxon>
        <taxon>Filarioidea</taxon>
        <taxon>Onchocercidae</taxon>
        <taxon>Wuchereria</taxon>
    </lineage>
</organism>
<comment type="catalytic activity">
    <reaction evidence="9 11">
        <text>O-phospho-L-threonyl-[protein] + H2O = L-threonyl-[protein] + phosphate</text>
        <dbReference type="Rhea" id="RHEA:47004"/>
        <dbReference type="Rhea" id="RHEA-COMP:11060"/>
        <dbReference type="Rhea" id="RHEA-COMP:11605"/>
        <dbReference type="ChEBI" id="CHEBI:15377"/>
        <dbReference type="ChEBI" id="CHEBI:30013"/>
        <dbReference type="ChEBI" id="CHEBI:43474"/>
        <dbReference type="ChEBI" id="CHEBI:61977"/>
        <dbReference type="EC" id="3.1.3.16"/>
    </reaction>
</comment>
<dbReference type="SUPFAM" id="SSF56300">
    <property type="entry name" value="Metallo-dependent phosphatases"/>
    <property type="match status" value="1"/>
</dbReference>
<comment type="catalytic activity">
    <reaction evidence="8">
        <text>O-phospho-L-seryl-[protein] + H2O = L-seryl-[protein] + phosphate</text>
        <dbReference type="Rhea" id="RHEA:20629"/>
        <dbReference type="Rhea" id="RHEA-COMP:9863"/>
        <dbReference type="Rhea" id="RHEA-COMP:11604"/>
        <dbReference type="ChEBI" id="CHEBI:15377"/>
        <dbReference type="ChEBI" id="CHEBI:29999"/>
        <dbReference type="ChEBI" id="CHEBI:43474"/>
        <dbReference type="ChEBI" id="CHEBI:83421"/>
        <dbReference type="EC" id="3.1.3.16"/>
    </reaction>
</comment>
<dbReference type="GO" id="GO:0007060">
    <property type="term" value="P:male meiosis chromosome segregation"/>
    <property type="evidence" value="ECO:0007669"/>
    <property type="project" value="UniProtKB-ARBA"/>
</dbReference>
<dbReference type="PANTHER" id="PTHR11668">
    <property type="entry name" value="SERINE/THREONINE PROTEIN PHOSPHATASE"/>
    <property type="match status" value="1"/>
</dbReference>
<dbReference type="GO" id="GO:0005737">
    <property type="term" value="C:cytoplasm"/>
    <property type="evidence" value="ECO:0007669"/>
    <property type="project" value="TreeGrafter"/>
</dbReference>
<dbReference type="WBParaSite" id="maker-PairedContig_3599-snap-gene-0.6-mRNA-1">
    <property type="protein sequence ID" value="maker-PairedContig_3599-snap-gene-0.6-mRNA-1"/>
    <property type="gene ID" value="maker-PairedContig_3599-snap-gene-0.6"/>
</dbReference>
<dbReference type="PROSITE" id="PS00125">
    <property type="entry name" value="SER_THR_PHOSPHATASE"/>
    <property type="match status" value="1"/>
</dbReference>
<dbReference type="InterPro" id="IPR029052">
    <property type="entry name" value="Metallo-depent_PP-like"/>
</dbReference>
<dbReference type="InterPro" id="IPR050341">
    <property type="entry name" value="PP1_catalytic_subunit"/>
</dbReference>
<keyword evidence="5" id="KW-0904">Protein phosphatase</keyword>
<dbReference type="GO" id="GO:0031143">
    <property type="term" value="C:pseudopodium"/>
    <property type="evidence" value="ECO:0007669"/>
    <property type="project" value="UniProtKB-SubCell"/>
</dbReference>
<reference evidence="13" key="1">
    <citation type="submission" date="2016-11" db="UniProtKB">
        <authorList>
            <consortium name="WormBaseParasite"/>
        </authorList>
    </citation>
    <scope>IDENTIFICATION</scope>
    <source>
        <strain evidence="13">pt0022</strain>
    </source>
</reference>
<dbReference type="GO" id="GO:0046872">
    <property type="term" value="F:metal ion binding"/>
    <property type="evidence" value="ECO:0007669"/>
    <property type="project" value="UniProtKB-KW"/>
</dbReference>
<evidence type="ECO:0000259" key="12">
    <source>
        <dbReference type="PROSITE" id="PS00125"/>
    </source>
</evidence>
<evidence type="ECO:0000256" key="5">
    <source>
        <dbReference type="ARBA" id="ARBA00022912"/>
    </source>
</evidence>
<proteinExistence type="inferred from homology"/>
<keyword evidence="6" id="KW-0464">Manganese</keyword>
<comment type="cofactor">
    <cofactor evidence="1">
        <name>Mn(2+)</name>
        <dbReference type="ChEBI" id="CHEBI:29035"/>
    </cofactor>
</comment>
<evidence type="ECO:0000256" key="6">
    <source>
        <dbReference type="ARBA" id="ARBA00023211"/>
    </source>
</evidence>
<accession>A0A1I8EPS9</accession>
<dbReference type="GO" id="GO:0005634">
    <property type="term" value="C:nucleus"/>
    <property type="evidence" value="ECO:0007669"/>
    <property type="project" value="TreeGrafter"/>
</dbReference>
<evidence type="ECO:0000256" key="9">
    <source>
        <dbReference type="ARBA" id="ARBA00048336"/>
    </source>
</evidence>
<evidence type="ECO:0000256" key="7">
    <source>
        <dbReference type="ARBA" id="ARBA00037818"/>
    </source>
</evidence>
<evidence type="ECO:0000256" key="3">
    <source>
        <dbReference type="ARBA" id="ARBA00022723"/>
    </source>
</evidence>
<dbReference type="InterPro" id="IPR031675">
    <property type="entry name" value="STPPase_N"/>
</dbReference>
<comment type="similarity">
    <text evidence="2 11">Belongs to the PPP phosphatase family.</text>
</comment>
<dbReference type="GO" id="GO:0018991">
    <property type="term" value="P:egg-laying behavior"/>
    <property type="evidence" value="ECO:0007669"/>
    <property type="project" value="UniProtKB-ARBA"/>
</dbReference>
<comment type="subcellular location">
    <subcellularLocation>
        <location evidence="7">Cell projection</location>
        <location evidence="7">Pseudopodium</location>
    </subcellularLocation>
</comment>
<keyword evidence="4 11" id="KW-0378">Hydrolase</keyword>
<dbReference type="EC" id="3.1.3.16" evidence="11"/>
<dbReference type="Pfam" id="PF00149">
    <property type="entry name" value="Metallophos"/>
    <property type="match status" value="1"/>
</dbReference>
<dbReference type="Gene3D" id="3.60.21.10">
    <property type="match status" value="1"/>
</dbReference>
<dbReference type="InterPro" id="IPR004843">
    <property type="entry name" value="Calcineurin-like_PHP"/>
</dbReference>
<dbReference type="SMART" id="SM00156">
    <property type="entry name" value="PP2Ac"/>
    <property type="match status" value="1"/>
</dbReference>
<dbReference type="STRING" id="6293.A0A1I8EPS9"/>
<dbReference type="PRINTS" id="PR00114">
    <property type="entry name" value="STPHPHTASE"/>
</dbReference>
<feature type="domain" description="Serine/threonine specific protein phosphatases" evidence="12">
    <location>
        <begin position="115"/>
        <end position="120"/>
    </location>
</feature>
<dbReference type="GO" id="GO:0004722">
    <property type="term" value="F:protein serine/threonine phosphatase activity"/>
    <property type="evidence" value="ECO:0007669"/>
    <property type="project" value="UniProtKB-EC"/>
</dbReference>
<name>A0A1I8EPS9_WUCBA</name>
<evidence type="ECO:0000256" key="1">
    <source>
        <dbReference type="ARBA" id="ARBA00001936"/>
    </source>
</evidence>
<dbReference type="FunFam" id="3.60.21.10:FF:000026">
    <property type="entry name" value="Serine/threonine-protein phosphatase"/>
    <property type="match status" value="1"/>
</dbReference>
<protein>
    <recommendedName>
        <fullName evidence="11">Serine/threonine-protein phosphatase</fullName>
        <ecNumber evidence="11">3.1.3.16</ecNumber>
    </recommendedName>
</protein>
<sequence length="331" mass="37578">MKVDDILCRLLSVGKEGGGLTKNVREDELLALCMKARETFLSQSVFIEIDPPVRICGDTHGQYGDLLRLFHRGGFPPQSNYLFLGDYVDRGPQNLEVICLLFCYKIKYPNNFFLLRGNHECNTVNRVYGFYDECLRRYGSNRLWQGFQKMIASHCTEWSFHLDVFTVMPLCGCVGSRILCMHGGLSPQLKDFEQLRNIPRPLEPVSPSLEMDLLWADPVVGIQGFEPNLRGASFGFGEDVVIDVCKRLDIDMIARAHQVVQDGYEFFGNRRLVTVFSAPHYCGQFDNAAASMIVDENLVCSFQILRPQAMPGQTRLVKTVRNKTEKLSSEL</sequence>
<comment type="function">
    <text evidence="10">Probable phosphatase which plays a redundant role with gsp-4 in spermatogenesis by regulating sister chromatid segregation during meiosis. In addition, involved in sperm motility by controlling the dynamic disassembly of major sperm proteins (MSP) in the spermatozoan pseudopodium.</text>
</comment>
<dbReference type="Pfam" id="PF16891">
    <property type="entry name" value="STPPase_N"/>
    <property type="match status" value="1"/>
</dbReference>
<keyword evidence="3" id="KW-0479">Metal-binding</keyword>
<evidence type="ECO:0000256" key="2">
    <source>
        <dbReference type="ARBA" id="ARBA00008294"/>
    </source>
</evidence>
<dbReference type="GO" id="GO:0000785">
    <property type="term" value="C:chromatin"/>
    <property type="evidence" value="ECO:0007669"/>
    <property type="project" value="UniProtKB-ARBA"/>
</dbReference>